<name>A0A8S2VVY3_9BILA</name>
<protein>
    <submittedName>
        <fullName evidence="3">Uncharacterized protein</fullName>
    </submittedName>
</protein>
<dbReference type="AlphaFoldDB" id="A0A8S2VVY3"/>
<evidence type="ECO:0000313" key="2">
    <source>
        <dbReference type="EMBL" id="CAF4417066.1"/>
    </source>
</evidence>
<evidence type="ECO:0000256" key="1">
    <source>
        <dbReference type="SAM" id="MobiDB-lite"/>
    </source>
</evidence>
<proteinExistence type="predicted"/>
<evidence type="ECO:0000313" key="3">
    <source>
        <dbReference type="EMBL" id="CAF4418071.1"/>
    </source>
</evidence>
<feature type="non-terminal residue" evidence="3">
    <location>
        <position position="1"/>
    </location>
</feature>
<accession>A0A8S2VVY3</accession>
<gene>
    <name evidence="2" type="ORF">SMN809_LOCUS31176</name>
    <name evidence="3" type="ORF">SMN809_LOCUS31219</name>
</gene>
<dbReference type="EMBL" id="CAJOBI010061402">
    <property type="protein sequence ID" value="CAF4417066.1"/>
    <property type="molecule type" value="Genomic_DNA"/>
</dbReference>
<reference evidence="3" key="1">
    <citation type="submission" date="2021-02" db="EMBL/GenBank/DDBJ databases">
        <authorList>
            <person name="Nowell W R."/>
        </authorList>
    </citation>
    <scope>NUCLEOTIDE SEQUENCE</scope>
</reference>
<comment type="caution">
    <text evidence="3">The sequence shown here is derived from an EMBL/GenBank/DDBJ whole genome shotgun (WGS) entry which is preliminary data.</text>
</comment>
<sequence>DSLYKPVTIQSSPTPHVTNMLLNFNNDDNKQKSQQKPVLDQTSET</sequence>
<feature type="region of interest" description="Disordered" evidence="1">
    <location>
        <begin position="1"/>
        <end position="45"/>
    </location>
</feature>
<organism evidence="3 4">
    <name type="scientific">Rotaria magnacalcarata</name>
    <dbReference type="NCBI Taxonomy" id="392030"/>
    <lineage>
        <taxon>Eukaryota</taxon>
        <taxon>Metazoa</taxon>
        <taxon>Spiralia</taxon>
        <taxon>Gnathifera</taxon>
        <taxon>Rotifera</taxon>
        <taxon>Eurotatoria</taxon>
        <taxon>Bdelloidea</taxon>
        <taxon>Philodinida</taxon>
        <taxon>Philodinidae</taxon>
        <taxon>Rotaria</taxon>
    </lineage>
</organism>
<evidence type="ECO:0000313" key="4">
    <source>
        <dbReference type="Proteomes" id="UP000676336"/>
    </source>
</evidence>
<feature type="compositionally biased region" description="Polar residues" evidence="1">
    <location>
        <begin position="8"/>
        <end position="45"/>
    </location>
</feature>
<dbReference type="EMBL" id="CAJOBI010061637">
    <property type="protein sequence ID" value="CAF4418071.1"/>
    <property type="molecule type" value="Genomic_DNA"/>
</dbReference>
<dbReference type="Proteomes" id="UP000676336">
    <property type="component" value="Unassembled WGS sequence"/>
</dbReference>